<dbReference type="InterPro" id="IPR036396">
    <property type="entry name" value="Cyt_P450_sf"/>
</dbReference>
<dbReference type="EMBL" id="PQFF01000364">
    <property type="protein sequence ID" value="RHZ55885.1"/>
    <property type="molecule type" value="Genomic_DNA"/>
</dbReference>
<name>A0A397GYD1_9GLOM</name>
<dbReference type="CDD" id="cd00302">
    <property type="entry name" value="cytochrome_P450"/>
    <property type="match status" value="1"/>
</dbReference>
<comment type="cofactor">
    <cofactor evidence="3">
        <name>heme</name>
        <dbReference type="ChEBI" id="CHEBI:30413"/>
    </cofactor>
</comment>
<dbReference type="SUPFAM" id="SSF48264">
    <property type="entry name" value="Cytochrome P450"/>
    <property type="match status" value="1"/>
</dbReference>
<dbReference type="STRING" id="1348612.A0A397GYD1"/>
<dbReference type="InterPro" id="IPR002401">
    <property type="entry name" value="Cyt_P450_E_grp-I"/>
</dbReference>
<keyword evidence="1 3" id="KW-0479">Metal-binding</keyword>
<keyword evidence="4" id="KW-0503">Monooxygenase</keyword>
<dbReference type="GO" id="GO:0004497">
    <property type="term" value="F:monooxygenase activity"/>
    <property type="evidence" value="ECO:0007669"/>
    <property type="project" value="UniProtKB-KW"/>
</dbReference>
<comment type="similarity">
    <text evidence="4">Belongs to the cytochrome P450 family.</text>
</comment>
<keyword evidence="5" id="KW-0472">Membrane</keyword>
<keyword evidence="7" id="KW-1185">Reference proteome</keyword>
<dbReference type="Proteomes" id="UP000266861">
    <property type="component" value="Unassembled WGS sequence"/>
</dbReference>
<evidence type="ECO:0000256" key="1">
    <source>
        <dbReference type="ARBA" id="ARBA00022723"/>
    </source>
</evidence>
<evidence type="ECO:0000256" key="3">
    <source>
        <dbReference type="PIRSR" id="PIRSR602401-1"/>
    </source>
</evidence>
<dbReference type="PRINTS" id="PR00463">
    <property type="entry name" value="EP450I"/>
</dbReference>
<reference evidence="6 7" key="1">
    <citation type="submission" date="2018-08" db="EMBL/GenBank/DDBJ databases">
        <title>Genome and evolution of the arbuscular mycorrhizal fungus Diversispora epigaea (formerly Glomus versiforme) and its bacterial endosymbionts.</title>
        <authorList>
            <person name="Sun X."/>
            <person name="Fei Z."/>
            <person name="Harrison M."/>
        </authorList>
    </citation>
    <scope>NUCLEOTIDE SEQUENCE [LARGE SCALE GENOMIC DNA]</scope>
    <source>
        <strain evidence="6 7">IT104</strain>
    </source>
</reference>
<dbReference type="GO" id="GO:0020037">
    <property type="term" value="F:heme binding"/>
    <property type="evidence" value="ECO:0007669"/>
    <property type="project" value="InterPro"/>
</dbReference>
<keyword evidence="3 4" id="KW-0349">Heme</keyword>
<dbReference type="PANTHER" id="PTHR24301:SF2">
    <property type="entry name" value="THROMBOXANE-A SYNTHASE"/>
    <property type="match status" value="1"/>
</dbReference>
<sequence length="535" mass="62862">METTNFLQGILKISVVALILKISFVTLIAYISYYYYKYFTRENPLPGPFPLPFIGNIHQVLKNDTFDMSKFQAKYGDLCEFYTGSQRFILVGNEDLIQNIMKPTVNGPFHNRINDDNEGLEEIGLLNTGLAFNNNYDNWRFHRKFYTKVMMSTSFIKQSMIVIQNSFLEMEKYWNDIGEDTIFEFDHWMKRYFFDTMFIISTNNRAYALANYYNKVTPNEKLSIPESVLKESNTFVESINVVVHSLQYFYILPRIVLYLPIIKRYTQYLKGRVYWVRNNVNNIIKTRREEISKMPIDQKLKSDILTMFLTVNTEKDITEKIADDIHDEPMSDKDVQRNFIEIMGAGIDTSPNSMCFIVDFLENNLKAKQRMIEEIERVLGKEPDSSFTFEDLSKLEYVEAVIKESSRLRCVFPLVFKTNSVPEVVGSYRWSKGNYFGVNFDAIQKQKSCWEDPEKFNPDRFMDNPESKNKVYMFGGGLRICPGRNLAMMELKATLVMLYRKYDIELLGPMKEHIGMIRTCDELKVKLRKRKNISM</sequence>
<dbReference type="Pfam" id="PF00067">
    <property type="entry name" value="p450"/>
    <property type="match status" value="1"/>
</dbReference>
<keyword evidence="5" id="KW-0812">Transmembrane</keyword>
<evidence type="ECO:0000313" key="7">
    <source>
        <dbReference type="Proteomes" id="UP000266861"/>
    </source>
</evidence>
<dbReference type="Gene3D" id="1.10.630.10">
    <property type="entry name" value="Cytochrome P450"/>
    <property type="match status" value="1"/>
</dbReference>
<evidence type="ECO:0000256" key="5">
    <source>
        <dbReference type="SAM" id="Phobius"/>
    </source>
</evidence>
<protein>
    <recommendedName>
        <fullName evidence="8">Cytochrome P450</fullName>
    </recommendedName>
</protein>
<gene>
    <name evidence="6" type="ORF">Glove_410g8</name>
</gene>
<dbReference type="PANTHER" id="PTHR24301">
    <property type="entry name" value="THROMBOXANE-A SYNTHASE"/>
    <property type="match status" value="1"/>
</dbReference>
<accession>A0A397GYD1</accession>
<dbReference type="GO" id="GO:0016705">
    <property type="term" value="F:oxidoreductase activity, acting on paired donors, with incorporation or reduction of molecular oxygen"/>
    <property type="evidence" value="ECO:0007669"/>
    <property type="project" value="InterPro"/>
</dbReference>
<keyword evidence="5" id="KW-1133">Transmembrane helix</keyword>
<dbReference type="OrthoDB" id="2214136at2759"/>
<feature type="transmembrane region" description="Helical" evidence="5">
    <location>
        <begin position="12"/>
        <end position="36"/>
    </location>
</feature>
<feature type="binding site" description="axial binding residue" evidence="3">
    <location>
        <position position="481"/>
    </location>
    <ligand>
        <name>heme</name>
        <dbReference type="ChEBI" id="CHEBI:30413"/>
    </ligand>
    <ligandPart>
        <name>Fe</name>
        <dbReference type="ChEBI" id="CHEBI:18248"/>
    </ligandPart>
</feature>
<proteinExistence type="inferred from homology"/>
<evidence type="ECO:0000256" key="2">
    <source>
        <dbReference type="ARBA" id="ARBA00023004"/>
    </source>
</evidence>
<evidence type="ECO:0000313" key="6">
    <source>
        <dbReference type="EMBL" id="RHZ55885.1"/>
    </source>
</evidence>
<comment type="caution">
    <text evidence="6">The sequence shown here is derived from an EMBL/GenBank/DDBJ whole genome shotgun (WGS) entry which is preliminary data.</text>
</comment>
<evidence type="ECO:0000256" key="4">
    <source>
        <dbReference type="RuleBase" id="RU000461"/>
    </source>
</evidence>
<dbReference type="AlphaFoldDB" id="A0A397GYD1"/>
<dbReference type="InterPro" id="IPR017972">
    <property type="entry name" value="Cyt_P450_CS"/>
</dbReference>
<dbReference type="InterPro" id="IPR001128">
    <property type="entry name" value="Cyt_P450"/>
</dbReference>
<keyword evidence="4" id="KW-0560">Oxidoreductase</keyword>
<dbReference type="PRINTS" id="PR00385">
    <property type="entry name" value="P450"/>
</dbReference>
<organism evidence="6 7">
    <name type="scientific">Diversispora epigaea</name>
    <dbReference type="NCBI Taxonomy" id="1348612"/>
    <lineage>
        <taxon>Eukaryota</taxon>
        <taxon>Fungi</taxon>
        <taxon>Fungi incertae sedis</taxon>
        <taxon>Mucoromycota</taxon>
        <taxon>Glomeromycotina</taxon>
        <taxon>Glomeromycetes</taxon>
        <taxon>Diversisporales</taxon>
        <taxon>Diversisporaceae</taxon>
        <taxon>Diversispora</taxon>
    </lineage>
</organism>
<keyword evidence="2 3" id="KW-0408">Iron</keyword>
<evidence type="ECO:0008006" key="8">
    <source>
        <dbReference type="Google" id="ProtNLM"/>
    </source>
</evidence>
<dbReference type="GO" id="GO:0005506">
    <property type="term" value="F:iron ion binding"/>
    <property type="evidence" value="ECO:0007669"/>
    <property type="project" value="InterPro"/>
</dbReference>
<dbReference type="PROSITE" id="PS00086">
    <property type="entry name" value="CYTOCHROME_P450"/>
    <property type="match status" value="1"/>
</dbReference>